<proteinExistence type="predicted"/>
<protein>
    <submittedName>
        <fullName evidence="2">Uncharacterized protein</fullName>
    </submittedName>
</protein>
<evidence type="ECO:0000313" key="2">
    <source>
        <dbReference type="EMBL" id="MCS4036908.1"/>
    </source>
</evidence>
<accession>A0A9X2ULY1</accession>
<feature type="region of interest" description="Disordered" evidence="1">
    <location>
        <begin position="1"/>
        <end position="22"/>
    </location>
</feature>
<sequence length="197" mass="22084">MDLSRRLGSGRTAGGGSARRAPPRLLHRRQHVFLFQSARLLMIHQDVLMRQIRQFTKAIATLLGQSSREQPDDLLQEIDEACRTHLDGRAEDLRTLPPDALLELCHENDRFVPDVAQTLARALHRMGETYEYRDDDEKAGGCFARSLLLYRHLLHDPDAPVSWQAGTTVAALSKRVDALPVDDATQEALDAIRNGAD</sequence>
<dbReference type="AlphaFoldDB" id="A0A9X2ULY1"/>
<organism evidence="2 3">
    <name type="scientific">Salinibacter ruber</name>
    <dbReference type="NCBI Taxonomy" id="146919"/>
    <lineage>
        <taxon>Bacteria</taxon>
        <taxon>Pseudomonadati</taxon>
        <taxon>Rhodothermota</taxon>
        <taxon>Rhodothermia</taxon>
        <taxon>Rhodothermales</taxon>
        <taxon>Salinibacteraceae</taxon>
        <taxon>Salinibacter</taxon>
    </lineage>
</organism>
<dbReference type="Proteomes" id="UP001155040">
    <property type="component" value="Unassembled WGS sequence"/>
</dbReference>
<reference evidence="2" key="1">
    <citation type="submission" date="2022-08" db="EMBL/GenBank/DDBJ databases">
        <title>Genomic Encyclopedia of Type Strains, Phase V (KMG-V): Genome sequencing to study the core and pangenomes of soil and plant-associated prokaryotes.</title>
        <authorList>
            <person name="Whitman W."/>
        </authorList>
    </citation>
    <scope>NUCLEOTIDE SEQUENCE</scope>
    <source>
        <strain evidence="2">SP3012</strain>
    </source>
</reference>
<gene>
    <name evidence="2" type="ORF">GGQ01_001980</name>
</gene>
<dbReference type="EMBL" id="JANUBF010000012">
    <property type="protein sequence ID" value="MCS4036908.1"/>
    <property type="molecule type" value="Genomic_DNA"/>
</dbReference>
<name>A0A9X2ULY1_9BACT</name>
<dbReference type="RefSeq" id="WP_103015456.1">
    <property type="nucleotide sequence ID" value="NZ_JANUAA010000002.1"/>
</dbReference>
<evidence type="ECO:0000313" key="3">
    <source>
        <dbReference type="Proteomes" id="UP001155040"/>
    </source>
</evidence>
<comment type="caution">
    <text evidence="2">The sequence shown here is derived from an EMBL/GenBank/DDBJ whole genome shotgun (WGS) entry which is preliminary data.</text>
</comment>
<evidence type="ECO:0000256" key="1">
    <source>
        <dbReference type="SAM" id="MobiDB-lite"/>
    </source>
</evidence>